<reference evidence="5" key="1">
    <citation type="journal article" date="2020" name="mSystems">
        <title>Genome- and Community-Level Interaction Insights into Carbon Utilization and Element Cycling Functions of Hydrothermarchaeota in Hydrothermal Sediment.</title>
        <authorList>
            <person name="Zhou Z."/>
            <person name="Liu Y."/>
            <person name="Xu W."/>
            <person name="Pan J."/>
            <person name="Luo Z.H."/>
            <person name="Li M."/>
        </authorList>
    </citation>
    <scope>NUCLEOTIDE SEQUENCE [LARGE SCALE GENOMIC DNA]</scope>
    <source>
        <strain evidence="5">SpSt-1084</strain>
    </source>
</reference>
<gene>
    <name evidence="5" type="primary">cofC</name>
    <name evidence="5" type="ORF">ENM42_03230</name>
</gene>
<dbReference type="EC" id="2.7.7.68" evidence="5"/>
<evidence type="ECO:0000256" key="1">
    <source>
        <dbReference type="ARBA" id="ARBA00022679"/>
    </source>
</evidence>
<dbReference type="Pfam" id="PF01983">
    <property type="entry name" value="CofC"/>
    <property type="match status" value="1"/>
</dbReference>
<dbReference type="PANTHER" id="PTHR40392:SF1">
    <property type="entry name" value="2-PHOSPHO-L-LACTATE GUANYLYLTRANSFERASE"/>
    <property type="match status" value="1"/>
</dbReference>
<proteinExistence type="predicted"/>
<dbReference type="GO" id="GO:0043814">
    <property type="term" value="F:phospholactate guanylyltransferase activity"/>
    <property type="evidence" value="ECO:0007669"/>
    <property type="project" value="UniProtKB-EC"/>
</dbReference>
<keyword evidence="2 5" id="KW-0548">Nucleotidyltransferase</keyword>
<evidence type="ECO:0000256" key="3">
    <source>
        <dbReference type="ARBA" id="ARBA00022741"/>
    </source>
</evidence>
<name>A0A7C5Y9Z1_CALS0</name>
<organism evidence="5">
    <name type="scientific">Caldiarchaeum subterraneum</name>
    <dbReference type="NCBI Taxonomy" id="311458"/>
    <lineage>
        <taxon>Archaea</taxon>
        <taxon>Nitrososphaerota</taxon>
        <taxon>Candidatus Caldarchaeales</taxon>
        <taxon>Candidatus Caldarchaeaceae</taxon>
        <taxon>Candidatus Caldarchaeum</taxon>
    </lineage>
</organism>
<dbReference type="NCBIfam" id="TIGR03552">
    <property type="entry name" value="F420_cofC"/>
    <property type="match status" value="1"/>
</dbReference>
<keyword evidence="1 5" id="KW-0808">Transferase</keyword>
<accession>A0A7C5Y9Z1</accession>
<sequence length="207" mass="23716">MSPNSGLEKLKPYAFLPIRKTDTAKTRLSTALSQKKRIVLCQKMLRHVYQSCLEAGVKPVVVTADPAILRKYGGLQDDNQGLNEALTKALETLQPERFFIILPDLPFLRHENLLQIMKLNSEYVVCPDRRLTGTNIVYVNGFKKFQAMFGKHSFRKHLLQNNKAKIFCELGTALDIDYPSDLSLFRRLSTRPTGKKQQSYYKNQGHE</sequence>
<protein>
    <submittedName>
        <fullName evidence="5">2-phospho-L-lactate guanylyltransferase</fullName>
        <ecNumber evidence="5">2.7.7.68</ecNumber>
    </submittedName>
</protein>
<evidence type="ECO:0000313" key="5">
    <source>
        <dbReference type="EMBL" id="HHR40822.1"/>
    </source>
</evidence>
<comment type="caution">
    <text evidence="5">The sequence shown here is derived from an EMBL/GenBank/DDBJ whole genome shotgun (WGS) entry which is preliminary data.</text>
</comment>
<dbReference type="PANTHER" id="PTHR40392">
    <property type="entry name" value="2-PHOSPHO-L-LACTATE GUANYLYLTRANSFERASE"/>
    <property type="match status" value="1"/>
</dbReference>
<keyword evidence="4" id="KW-0342">GTP-binding</keyword>
<dbReference type="InterPro" id="IPR029044">
    <property type="entry name" value="Nucleotide-diphossugar_trans"/>
</dbReference>
<dbReference type="Gene3D" id="3.90.550.10">
    <property type="entry name" value="Spore Coat Polysaccharide Biosynthesis Protein SpsA, Chain A"/>
    <property type="match status" value="1"/>
</dbReference>
<dbReference type="SUPFAM" id="SSF53448">
    <property type="entry name" value="Nucleotide-diphospho-sugar transferases"/>
    <property type="match status" value="1"/>
</dbReference>
<dbReference type="EMBL" id="DRXS01000179">
    <property type="protein sequence ID" value="HHR40822.1"/>
    <property type="molecule type" value="Genomic_DNA"/>
</dbReference>
<evidence type="ECO:0000256" key="2">
    <source>
        <dbReference type="ARBA" id="ARBA00022695"/>
    </source>
</evidence>
<dbReference type="InterPro" id="IPR002835">
    <property type="entry name" value="CofC"/>
</dbReference>
<keyword evidence="3" id="KW-0547">Nucleotide-binding</keyword>
<dbReference type="GO" id="GO:0005525">
    <property type="term" value="F:GTP binding"/>
    <property type="evidence" value="ECO:0007669"/>
    <property type="project" value="UniProtKB-KW"/>
</dbReference>
<dbReference type="AlphaFoldDB" id="A0A7C5Y9Z1"/>
<evidence type="ECO:0000256" key="4">
    <source>
        <dbReference type="ARBA" id="ARBA00023134"/>
    </source>
</evidence>